<dbReference type="Pfam" id="PF00999">
    <property type="entry name" value="Na_H_Exchanger"/>
    <property type="match status" value="1"/>
</dbReference>
<keyword evidence="6 12" id="KW-1133">Transmembrane helix</keyword>
<feature type="transmembrane region" description="Helical" evidence="12">
    <location>
        <begin position="401"/>
        <end position="423"/>
    </location>
</feature>
<comment type="similarity">
    <text evidence="2">Belongs to the fungal Na(+)/H(+) exchanger family.</text>
</comment>
<dbReference type="RefSeq" id="XP_066066139.1">
    <property type="nucleotide sequence ID" value="XM_066210042.1"/>
</dbReference>
<feature type="transmembrane region" description="Helical" evidence="12">
    <location>
        <begin position="12"/>
        <end position="30"/>
    </location>
</feature>
<proteinExistence type="inferred from homology"/>
<feature type="transmembrane region" description="Helical" evidence="12">
    <location>
        <begin position="101"/>
        <end position="124"/>
    </location>
</feature>
<dbReference type="Gene3D" id="1.20.1530.20">
    <property type="match status" value="1"/>
</dbReference>
<dbReference type="InterPro" id="IPR006153">
    <property type="entry name" value="Cation/H_exchanger_TM"/>
</dbReference>
<dbReference type="FunFam" id="1.20.1530.20:FF:000015">
    <property type="entry name" value="Na(+)/H(+) antiporter 2"/>
    <property type="match status" value="1"/>
</dbReference>
<feature type="transmembrane region" description="Helical" evidence="12">
    <location>
        <begin position="250"/>
        <end position="269"/>
    </location>
</feature>
<feature type="domain" description="Cation/H+ exchanger transmembrane" evidence="13">
    <location>
        <begin position="25"/>
        <end position="422"/>
    </location>
</feature>
<evidence type="ECO:0000313" key="15">
    <source>
        <dbReference type="Proteomes" id="UP000094043"/>
    </source>
</evidence>
<evidence type="ECO:0000256" key="9">
    <source>
        <dbReference type="ARBA" id="ARBA00023136"/>
    </source>
</evidence>
<evidence type="ECO:0000256" key="7">
    <source>
        <dbReference type="ARBA" id="ARBA00023053"/>
    </source>
</evidence>
<evidence type="ECO:0000256" key="6">
    <source>
        <dbReference type="ARBA" id="ARBA00022989"/>
    </source>
</evidence>
<dbReference type="GeneID" id="91084800"/>
<gene>
    <name evidence="14" type="ORF">L203_100584</name>
</gene>
<evidence type="ECO:0000256" key="4">
    <source>
        <dbReference type="ARBA" id="ARBA00022449"/>
    </source>
</evidence>
<evidence type="ECO:0000259" key="13">
    <source>
        <dbReference type="Pfam" id="PF00999"/>
    </source>
</evidence>
<evidence type="ECO:0000256" key="3">
    <source>
        <dbReference type="ARBA" id="ARBA00022448"/>
    </source>
</evidence>
<evidence type="ECO:0000256" key="5">
    <source>
        <dbReference type="ARBA" id="ARBA00022692"/>
    </source>
</evidence>
<dbReference type="Proteomes" id="UP000094043">
    <property type="component" value="Chromosome 1"/>
</dbReference>
<dbReference type="GO" id="GO:0015385">
    <property type="term" value="F:sodium:proton antiporter activity"/>
    <property type="evidence" value="ECO:0007669"/>
    <property type="project" value="InterPro"/>
</dbReference>
<evidence type="ECO:0000256" key="8">
    <source>
        <dbReference type="ARBA" id="ARBA00023065"/>
    </source>
</evidence>
<keyword evidence="7" id="KW-0915">Sodium</keyword>
<keyword evidence="8" id="KW-0406">Ion transport</keyword>
<evidence type="ECO:0000256" key="1">
    <source>
        <dbReference type="ARBA" id="ARBA00004141"/>
    </source>
</evidence>
<reference evidence="14" key="1">
    <citation type="submission" date="2016-06" db="EMBL/GenBank/DDBJ databases">
        <authorList>
            <person name="Cuomo C."/>
            <person name="Litvintseva A."/>
            <person name="Heitman J."/>
            <person name="Chen Y."/>
            <person name="Sun S."/>
            <person name="Springer D."/>
            <person name="Dromer F."/>
            <person name="Young S."/>
            <person name="Zeng Q."/>
            <person name="Chapman S."/>
            <person name="Gujja S."/>
            <person name="Saif S."/>
            <person name="Birren B."/>
        </authorList>
    </citation>
    <scope>NUCLEOTIDE SEQUENCE</scope>
    <source>
        <strain evidence="14">CBS 7841</strain>
    </source>
</reference>
<dbReference type="PANTHER" id="PTHR31382:SF1">
    <property type="entry name" value="SODIUM ION_PROTON EXCHANGER (EUROFUNG)"/>
    <property type="match status" value="1"/>
</dbReference>
<dbReference type="InterPro" id="IPR038770">
    <property type="entry name" value="Na+/solute_symporter_sf"/>
</dbReference>
<keyword evidence="5 12" id="KW-0812">Transmembrane</keyword>
<feature type="transmembrane region" description="Helical" evidence="12">
    <location>
        <begin position="359"/>
        <end position="381"/>
    </location>
</feature>
<feature type="compositionally biased region" description="Low complexity" evidence="11">
    <location>
        <begin position="486"/>
        <end position="497"/>
    </location>
</feature>
<name>A0AAJ8LY44_9TREE</name>
<evidence type="ECO:0000256" key="12">
    <source>
        <dbReference type="SAM" id="Phobius"/>
    </source>
</evidence>
<keyword evidence="4" id="KW-0050">Antiport</keyword>
<dbReference type="KEGG" id="cdep:91084800"/>
<feature type="region of interest" description="Disordered" evidence="11">
    <location>
        <begin position="474"/>
        <end position="511"/>
    </location>
</feature>
<feature type="transmembrane region" description="Helical" evidence="12">
    <location>
        <begin position="209"/>
        <end position="230"/>
    </location>
</feature>
<evidence type="ECO:0000256" key="11">
    <source>
        <dbReference type="SAM" id="MobiDB-lite"/>
    </source>
</evidence>
<reference evidence="14" key="2">
    <citation type="journal article" date="2022" name="Elife">
        <title>Obligate sexual reproduction of a homothallic fungus closely related to the Cryptococcus pathogenic species complex.</title>
        <authorList>
            <person name="Passer A.R."/>
            <person name="Clancey S.A."/>
            <person name="Shea T."/>
            <person name="David-Palma M."/>
            <person name="Averette A.F."/>
            <person name="Boekhout T."/>
            <person name="Porcel B.M."/>
            <person name="Nowrousian M."/>
            <person name="Cuomo C.A."/>
            <person name="Sun S."/>
            <person name="Heitman J."/>
            <person name="Coelho M.A."/>
        </authorList>
    </citation>
    <scope>NUCLEOTIDE SEQUENCE</scope>
    <source>
        <strain evidence="14">CBS 7841</strain>
    </source>
</reference>
<dbReference type="GO" id="GO:0042391">
    <property type="term" value="P:regulation of membrane potential"/>
    <property type="evidence" value="ECO:0007669"/>
    <property type="project" value="InterPro"/>
</dbReference>
<dbReference type="EMBL" id="CP143784">
    <property type="protein sequence ID" value="WVN85438.1"/>
    <property type="molecule type" value="Genomic_DNA"/>
</dbReference>
<dbReference type="InterPro" id="IPR004712">
    <property type="entry name" value="Na+/H+_antiporter_fungi"/>
</dbReference>
<organism evidence="14 15">
    <name type="scientific">Cryptococcus depauperatus CBS 7841</name>
    <dbReference type="NCBI Taxonomy" id="1295531"/>
    <lineage>
        <taxon>Eukaryota</taxon>
        <taxon>Fungi</taxon>
        <taxon>Dikarya</taxon>
        <taxon>Basidiomycota</taxon>
        <taxon>Agaricomycotina</taxon>
        <taxon>Tremellomycetes</taxon>
        <taxon>Tremellales</taxon>
        <taxon>Cryptococcaceae</taxon>
        <taxon>Cryptococcus</taxon>
    </lineage>
</organism>
<dbReference type="GO" id="GO:0036376">
    <property type="term" value="P:sodium ion export across plasma membrane"/>
    <property type="evidence" value="ECO:0007669"/>
    <property type="project" value="InterPro"/>
</dbReference>
<reference evidence="14" key="3">
    <citation type="submission" date="2024-01" db="EMBL/GenBank/DDBJ databases">
        <authorList>
            <person name="Coelho M.A."/>
            <person name="David-Palma M."/>
            <person name="Shea T."/>
            <person name="Sun S."/>
            <person name="Cuomo C.A."/>
            <person name="Heitman J."/>
        </authorList>
    </citation>
    <scope>NUCLEOTIDE SEQUENCE</scope>
    <source>
        <strain evidence="14">CBS 7841</strain>
    </source>
</reference>
<accession>A0AAJ8LY44</accession>
<evidence type="ECO:0000313" key="14">
    <source>
        <dbReference type="EMBL" id="WVN85438.1"/>
    </source>
</evidence>
<comment type="subcellular location">
    <subcellularLocation>
        <location evidence="1">Membrane</location>
        <topology evidence="1">Multi-pass membrane protein</topology>
    </subcellularLocation>
</comment>
<dbReference type="GO" id="GO:0120029">
    <property type="term" value="P:proton export across plasma membrane"/>
    <property type="evidence" value="ECO:0007669"/>
    <property type="project" value="InterPro"/>
</dbReference>
<sequence>MVALDITQVSKALSVTGGYVSLSGLVSYFVKEKLHMSEALIATLIGIATGPFALKWLNPNEWSEDPDYQTHQITRIIIAIQVLFTGVSLPRRYLREEWLSLTTLLGPIMTTAWFISSLLIWGLIPGLTFLESLVVGACVTPTDPVLSNSICRGRYAEKNVPLHVRNIILAESGANDGLGYPFLYIGLYLILIHEASHPWHTVGGAVGEWFYNIVFYQIVLSCLIGTAMGYVARKALRYAKSNQLIDHESFLSISIALTFFTSGLVGLIGSDDILACFAVGNALNWDDWFRLETEKHGFHDIIDELLNSAVFLYIGAILPWDDYNRFGMTPWRLVALGISVMILRRLPFVVLLKRWIPSLCTFWESLFVGYFGPIGVGAVFYSQVALRVIPNNDTRFQLRHVIIPVVYFIVFTSIVIHGITIPLGKGLQKARTSTKTLLTSYTISAASVGEETDGANRLRRIDIKAGPVVLGDALDDGNAESTAEKGQGSMVQSSSGQHPQSTQGDRILADNVPTDLQTRCEGLTEHEEHTIFVDNDGSETRRIVAN</sequence>
<dbReference type="GO" id="GO:0005886">
    <property type="term" value="C:plasma membrane"/>
    <property type="evidence" value="ECO:0007669"/>
    <property type="project" value="InterPro"/>
</dbReference>
<dbReference type="AlphaFoldDB" id="A0AAJ8LY44"/>
<feature type="transmembrane region" description="Helical" evidence="12">
    <location>
        <begin position="72"/>
        <end position="89"/>
    </location>
</feature>
<keyword evidence="3" id="KW-0813">Transport</keyword>
<keyword evidence="10" id="KW-0739">Sodium transport</keyword>
<keyword evidence="9 12" id="KW-0472">Membrane</keyword>
<keyword evidence="15" id="KW-1185">Reference proteome</keyword>
<evidence type="ECO:0000256" key="2">
    <source>
        <dbReference type="ARBA" id="ARBA00005248"/>
    </source>
</evidence>
<feature type="transmembrane region" description="Helical" evidence="12">
    <location>
        <begin position="331"/>
        <end position="352"/>
    </location>
</feature>
<dbReference type="PANTHER" id="PTHR31382">
    <property type="entry name" value="NA(+)/H(+) ANTIPORTER"/>
    <property type="match status" value="1"/>
</dbReference>
<evidence type="ECO:0000256" key="10">
    <source>
        <dbReference type="ARBA" id="ARBA00023201"/>
    </source>
</evidence>
<protein>
    <recommendedName>
        <fullName evidence="13">Cation/H+ exchanger transmembrane domain-containing protein</fullName>
    </recommendedName>
</protein>